<dbReference type="Proteomes" id="UP000285875">
    <property type="component" value="Chromosome"/>
</dbReference>
<gene>
    <name evidence="3" type="ORF">C0Z10_05260</name>
</gene>
<evidence type="ECO:0000313" key="4">
    <source>
        <dbReference type="Proteomes" id="UP000285875"/>
    </source>
</evidence>
<dbReference type="PANTHER" id="PTHR10434">
    <property type="entry name" value="1-ACYL-SN-GLYCEROL-3-PHOSPHATE ACYLTRANSFERASE"/>
    <property type="match status" value="1"/>
</dbReference>
<dbReference type="Pfam" id="PF01553">
    <property type="entry name" value="Acyltransferase"/>
    <property type="match status" value="1"/>
</dbReference>
<accession>A0A3T0S2Z6</accession>
<dbReference type="SUPFAM" id="SSF69593">
    <property type="entry name" value="Glycerol-3-phosphate (1)-acyltransferase"/>
    <property type="match status" value="1"/>
</dbReference>
<evidence type="ECO:0000256" key="1">
    <source>
        <dbReference type="ARBA" id="ARBA00022679"/>
    </source>
</evidence>
<dbReference type="AlphaFoldDB" id="A0A3T0S2Z6"/>
<name>A0A3T0S2Z6_9ACTN</name>
<sequence>MPRLKPLASPADRPGPIFIAGVGVLLPAARLLTRFDHHGQANLPASGGALIVSNHVSNYDPVVLGAFLVENGRWPHWMAKKELFDVPVVGFVARHADQIPVDRKAPGPEILAAARRELIRGMTLVIYPEGTITADPLHWPMTGHTGAARLAMDTGVPVIPVGQWGPQEVMGYKDMTFPRVLPRRTMHLHCGPAVDLAQFRGRSNDQQAVREATERIMEAIDSQVELARGETAPDSRFDIRTGQRVPKDSLRRCR</sequence>
<evidence type="ECO:0000256" key="2">
    <source>
        <dbReference type="ARBA" id="ARBA00023315"/>
    </source>
</evidence>
<dbReference type="CDD" id="cd07989">
    <property type="entry name" value="LPLAT_AGPAT-like"/>
    <property type="match status" value="1"/>
</dbReference>
<dbReference type="KEGG" id="aji:C0Z10_05260"/>
<dbReference type="SMART" id="SM00563">
    <property type="entry name" value="PlsC"/>
    <property type="match status" value="1"/>
</dbReference>
<protein>
    <submittedName>
        <fullName evidence="3">1-acyl-sn-glycerol-3-phosphate acyltransferase</fullName>
    </submittedName>
</protein>
<dbReference type="GO" id="GO:0003841">
    <property type="term" value="F:1-acylglycerol-3-phosphate O-acyltransferase activity"/>
    <property type="evidence" value="ECO:0007669"/>
    <property type="project" value="TreeGrafter"/>
</dbReference>
<dbReference type="PANTHER" id="PTHR10434:SF11">
    <property type="entry name" value="1-ACYL-SN-GLYCEROL-3-PHOSPHATE ACYLTRANSFERASE"/>
    <property type="match status" value="1"/>
</dbReference>
<evidence type="ECO:0000313" key="3">
    <source>
        <dbReference type="EMBL" id="AZZ40719.1"/>
    </source>
</evidence>
<keyword evidence="1 3" id="KW-0808">Transferase</keyword>
<dbReference type="OrthoDB" id="9806008at2"/>
<dbReference type="GO" id="GO:0006654">
    <property type="term" value="P:phosphatidic acid biosynthetic process"/>
    <property type="evidence" value="ECO:0007669"/>
    <property type="project" value="TreeGrafter"/>
</dbReference>
<keyword evidence="2 3" id="KW-0012">Acyltransferase</keyword>
<dbReference type="EMBL" id="CP025570">
    <property type="protein sequence ID" value="AZZ40719.1"/>
    <property type="molecule type" value="Genomic_DNA"/>
</dbReference>
<dbReference type="InterPro" id="IPR002123">
    <property type="entry name" value="Plipid/glycerol_acylTrfase"/>
</dbReference>
<proteinExistence type="predicted"/>
<reference evidence="4" key="1">
    <citation type="submission" date="2017-12" db="EMBL/GenBank/DDBJ databases">
        <title>Whole genome sequencing of Acidipropionibacterium jensenii strains JS279 and JS280.</title>
        <authorList>
            <person name="Deptula P."/>
            <person name="Laine P."/>
            <person name="Smolander O.-P."/>
            <person name="Paulin L."/>
            <person name="Auvinen P."/>
            <person name="Varmanen P."/>
        </authorList>
    </citation>
    <scope>NUCLEOTIDE SEQUENCE [LARGE SCALE GENOMIC DNA]</scope>
    <source>
        <strain evidence="4">JS280</strain>
    </source>
</reference>
<organism evidence="3 4">
    <name type="scientific">Acidipropionibacterium jensenii</name>
    <dbReference type="NCBI Taxonomy" id="1749"/>
    <lineage>
        <taxon>Bacteria</taxon>
        <taxon>Bacillati</taxon>
        <taxon>Actinomycetota</taxon>
        <taxon>Actinomycetes</taxon>
        <taxon>Propionibacteriales</taxon>
        <taxon>Propionibacteriaceae</taxon>
        <taxon>Acidipropionibacterium</taxon>
    </lineage>
</organism>